<comment type="caution">
    <text evidence="1">The sequence shown here is derived from an EMBL/GenBank/DDBJ whole genome shotgun (WGS) entry which is preliminary data.</text>
</comment>
<protein>
    <submittedName>
        <fullName evidence="1">Uncharacterized protein</fullName>
    </submittedName>
</protein>
<keyword evidence="2" id="KW-1185">Reference proteome</keyword>
<evidence type="ECO:0000313" key="2">
    <source>
        <dbReference type="Proteomes" id="UP000798662"/>
    </source>
</evidence>
<accession>A0ACC3CJB8</accession>
<evidence type="ECO:0000313" key="1">
    <source>
        <dbReference type="EMBL" id="KAK1870391.1"/>
    </source>
</evidence>
<reference evidence="1" key="1">
    <citation type="submission" date="2019-11" db="EMBL/GenBank/DDBJ databases">
        <title>Nori genome reveals adaptations in red seaweeds to the harsh intertidal environment.</title>
        <authorList>
            <person name="Wang D."/>
            <person name="Mao Y."/>
        </authorList>
    </citation>
    <scope>NUCLEOTIDE SEQUENCE</scope>
    <source>
        <tissue evidence="1">Gametophyte</tissue>
    </source>
</reference>
<proteinExistence type="predicted"/>
<name>A0ACC3CJB8_PYRYE</name>
<gene>
    <name evidence="1" type="ORF">I4F81_012853</name>
</gene>
<dbReference type="Proteomes" id="UP000798662">
    <property type="component" value="Chromosome 3"/>
</dbReference>
<organism evidence="1 2">
    <name type="scientific">Pyropia yezoensis</name>
    <name type="common">Susabi-nori</name>
    <name type="synonym">Porphyra yezoensis</name>
    <dbReference type="NCBI Taxonomy" id="2788"/>
    <lineage>
        <taxon>Eukaryota</taxon>
        <taxon>Rhodophyta</taxon>
        <taxon>Bangiophyceae</taxon>
        <taxon>Bangiales</taxon>
        <taxon>Bangiaceae</taxon>
        <taxon>Pyropia</taxon>
    </lineage>
</organism>
<sequence length="473" mass="49639">MTAAFPYALDGLQRTALRCLVRGRSVLVSAPTSGGKMACGEAAVYLALARRRRAIYTTPLKAMSNQKVADFAPAFGAPRVGLLTGDAVYRRDADVLVMTTEIYRSILLHDPPLVAALDAVVLDEFHYMADPDRGTVWEESVIHTPPGVSTVALSATVSNLAAVRDWVAFIHGRPTDAVVSARASWGAVLPLPAVVGRLERARLLPAIVFVFFRAGCDAAAAAVAADAPCAPRLPPETAAALRARLDEWAAANPAAVGDGERLAVAAAGVAAHHAGLLGAWKAFVEAAFADGLLCVIFATETLAAGVNLPARTTVLTALAKRGRGGVLGPLPTAAALQMAGRVGRRGMDAASDAVVLRTPFDVAADAARIVAGAVAPLESHFLPTFGMVLNLLAARPLGDARQLMEKSLGSFWPPRSGGRRRTRRRTPRRTPRRRLRTPQTGRTAAAASSAAASATRPPTSPPPGTTRTWRLRP</sequence>
<dbReference type="EMBL" id="CM020620">
    <property type="protein sequence ID" value="KAK1870391.1"/>
    <property type="molecule type" value="Genomic_DNA"/>
</dbReference>